<keyword evidence="8" id="KW-0598">Phosphotransferase system</keyword>
<keyword evidence="6" id="KW-0762">Sugar transport</keyword>
<evidence type="ECO:0000256" key="8">
    <source>
        <dbReference type="ARBA" id="ARBA00022683"/>
    </source>
</evidence>
<feature type="region of interest" description="Disordered" evidence="13">
    <location>
        <begin position="492"/>
        <end position="528"/>
    </location>
</feature>
<dbReference type="Pfam" id="PF02378">
    <property type="entry name" value="PTS_EIIC"/>
    <property type="match status" value="1"/>
</dbReference>
<dbReference type="Gene3D" id="3.40.930.10">
    <property type="entry name" value="Mannitol-specific EII, Chain A"/>
    <property type="match status" value="1"/>
</dbReference>
<dbReference type="PROSITE" id="PS00372">
    <property type="entry name" value="PTS_EIIA_TYPE_2_HIS"/>
    <property type="match status" value="1"/>
</dbReference>
<feature type="domain" description="PTS EIIC type-2" evidence="17">
    <location>
        <begin position="143"/>
        <end position="487"/>
    </location>
</feature>
<evidence type="ECO:0000256" key="12">
    <source>
        <dbReference type="ARBA" id="ARBA00023136"/>
    </source>
</evidence>
<dbReference type="SUPFAM" id="SSF52794">
    <property type="entry name" value="PTS system IIB component-like"/>
    <property type="match status" value="1"/>
</dbReference>
<dbReference type="InterPro" id="IPR036095">
    <property type="entry name" value="PTS_EIIB-like_sf"/>
</dbReference>
<reference evidence="18 19" key="1">
    <citation type="submission" date="2019-03" db="EMBL/GenBank/DDBJ databases">
        <title>Genomics of glacier-inhabiting Cryobacterium strains.</title>
        <authorList>
            <person name="Liu Q."/>
            <person name="Xin Y.-H."/>
        </authorList>
    </citation>
    <scope>NUCLEOTIDE SEQUENCE [LARGE SCALE GENOMIC DNA]</scope>
    <source>
        <strain evidence="18 19">Hh4</strain>
    </source>
</reference>
<keyword evidence="10" id="KW-0418">Kinase</keyword>
<evidence type="ECO:0000256" key="10">
    <source>
        <dbReference type="ARBA" id="ARBA00022777"/>
    </source>
</evidence>
<dbReference type="Pfam" id="PF00359">
    <property type="entry name" value="PTS_EIIA_2"/>
    <property type="match status" value="1"/>
</dbReference>
<evidence type="ECO:0000256" key="11">
    <source>
        <dbReference type="ARBA" id="ARBA00022989"/>
    </source>
</evidence>
<evidence type="ECO:0000256" key="2">
    <source>
        <dbReference type="ARBA" id="ARBA00004496"/>
    </source>
</evidence>
<keyword evidence="4" id="KW-1003">Cell membrane</keyword>
<evidence type="ECO:0000259" key="17">
    <source>
        <dbReference type="PROSITE" id="PS51104"/>
    </source>
</evidence>
<keyword evidence="19" id="KW-1185">Reference proteome</keyword>
<dbReference type="InterPro" id="IPR016152">
    <property type="entry name" value="PTrfase/Anion_transptr"/>
</dbReference>
<dbReference type="GO" id="GO:0005351">
    <property type="term" value="F:carbohydrate:proton symporter activity"/>
    <property type="evidence" value="ECO:0007669"/>
    <property type="project" value="InterPro"/>
</dbReference>
<evidence type="ECO:0000256" key="13">
    <source>
        <dbReference type="SAM" id="MobiDB-lite"/>
    </source>
</evidence>
<dbReference type="NCBIfam" id="TIGR00848">
    <property type="entry name" value="fruA"/>
    <property type="match status" value="1"/>
</dbReference>
<dbReference type="PROSITE" id="PS51104">
    <property type="entry name" value="PTS_EIIC_TYPE_2"/>
    <property type="match status" value="1"/>
</dbReference>
<feature type="compositionally biased region" description="Low complexity" evidence="13">
    <location>
        <begin position="519"/>
        <end position="528"/>
    </location>
</feature>
<dbReference type="GO" id="GO:0016301">
    <property type="term" value="F:kinase activity"/>
    <property type="evidence" value="ECO:0007669"/>
    <property type="project" value="UniProtKB-KW"/>
</dbReference>
<dbReference type="RefSeq" id="WP_134522260.1">
    <property type="nucleotide sequence ID" value="NZ_SOHH01000025.1"/>
</dbReference>
<evidence type="ECO:0000259" key="16">
    <source>
        <dbReference type="PROSITE" id="PS51099"/>
    </source>
</evidence>
<feature type="transmembrane region" description="Helical" evidence="14">
    <location>
        <begin position="389"/>
        <end position="410"/>
    </location>
</feature>
<dbReference type="GO" id="GO:0005886">
    <property type="term" value="C:plasma membrane"/>
    <property type="evidence" value="ECO:0007669"/>
    <property type="project" value="UniProtKB-SubCell"/>
</dbReference>
<dbReference type="InterPro" id="IPR003353">
    <property type="entry name" value="PTS_IIB_fruc"/>
</dbReference>
<evidence type="ECO:0000256" key="9">
    <source>
        <dbReference type="ARBA" id="ARBA00022692"/>
    </source>
</evidence>
<evidence type="ECO:0000256" key="6">
    <source>
        <dbReference type="ARBA" id="ARBA00022597"/>
    </source>
</evidence>
<dbReference type="OrthoDB" id="9782569at2"/>
<feature type="compositionally biased region" description="Low complexity" evidence="13">
    <location>
        <begin position="492"/>
        <end position="511"/>
    </location>
</feature>
<dbReference type="InterPro" id="IPR050864">
    <property type="entry name" value="Bacterial_PTS_Sugar_Transport"/>
</dbReference>
<dbReference type="InterPro" id="IPR003501">
    <property type="entry name" value="PTS_EIIB_2/3"/>
</dbReference>
<dbReference type="SUPFAM" id="SSF55804">
    <property type="entry name" value="Phoshotransferase/anion transport protein"/>
    <property type="match status" value="1"/>
</dbReference>
<dbReference type="EMBL" id="SOHH01000025">
    <property type="protein sequence ID" value="TFD82511.1"/>
    <property type="molecule type" value="Genomic_DNA"/>
</dbReference>
<proteinExistence type="predicted"/>
<evidence type="ECO:0000256" key="3">
    <source>
        <dbReference type="ARBA" id="ARBA00022448"/>
    </source>
</evidence>
<keyword evidence="5" id="KW-0597">Phosphoprotein</keyword>
<dbReference type="GO" id="GO:0090563">
    <property type="term" value="F:protein-phosphocysteine-sugar phosphotransferase activity"/>
    <property type="evidence" value="ECO:0007669"/>
    <property type="project" value="TreeGrafter"/>
</dbReference>
<dbReference type="NCBIfam" id="TIGR01427">
    <property type="entry name" value="PTS_IIC_fructo"/>
    <property type="match status" value="1"/>
</dbReference>
<dbReference type="InterPro" id="IPR004715">
    <property type="entry name" value="PTS_IIA_fruc"/>
</dbReference>
<feature type="transmembrane region" description="Helical" evidence="14">
    <location>
        <begin position="341"/>
        <end position="369"/>
    </location>
</feature>
<gene>
    <name evidence="18" type="ORF">E3T48_02305</name>
</gene>
<dbReference type="FunFam" id="3.40.930.10:FF:000009">
    <property type="entry name" value="PTS system, fructose specific IIABC component"/>
    <property type="match status" value="1"/>
</dbReference>
<evidence type="ECO:0000313" key="19">
    <source>
        <dbReference type="Proteomes" id="UP000298313"/>
    </source>
</evidence>
<dbReference type="GO" id="GO:0005737">
    <property type="term" value="C:cytoplasm"/>
    <property type="evidence" value="ECO:0007669"/>
    <property type="project" value="UniProtKB-SubCell"/>
</dbReference>
<sequence>MPELFADAKSAPPRLLILGITACPTGIAHTYMAAEKLESAAAELGYEMKVETHGSVGVEGTFSQDDIDRADAIVIAADTKIDRSRFAGKRIVSAKVADGIHHPAALIRDALAAEPSTADTAGDDNGRGAAAPSAGKADFGGNLYRALMNGVSYMIPFVVVGGLLIAISLSLGGEATPKGLVIPEGSFWLTINQIGVLGFTLMVPILSGFIAYAIADRPGLAPGMICGWIATTGAFYNSESGAGFIGGIITGFLVGFVALGIKKIPVHRFIKPIMPILVIPVLTTVIVGGAFVLALGQPISWVFSTMTTFLTGLQGGSVVVLGLILGAMVAFDMGGPINKTAFLFGGALIAAGNPAPMGMVAAAIAVPPLGMGLATLIRGRYFSKPEREAGIAALFMGFFGITEGAIPLAAAKPLQVIPANMIGGAVAGGIAALFGVTDSVPHGGPIVAVFGAVSGVPMYFAAMLTGAVVTALVSVLLLGISARTSAHRAAASDADASGPVSAPTGPAAADAGGSGPGSAAGPAGVESASTLVPPAKKTVLDYIDERTIVLDVDETDRDAMIRTLAGLMSATGRVTDETLVTQAALAREEHGSTGIGDGIAIPHAKSDGVTAPVLAFARSTQGIDWNSVDGSTATLIFMIAVPEAAAGTEHLTVLAQLSRALMKPAFRTALQSAATPADVLKALTVQVGAKTATPAAI</sequence>
<dbReference type="CDD" id="cd05569">
    <property type="entry name" value="PTS_IIB_fructose"/>
    <property type="match status" value="1"/>
</dbReference>
<feature type="transmembrane region" description="Helical" evidence="14">
    <location>
        <begin position="191"/>
        <end position="212"/>
    </location>
</feature>
<evidence type="ECO:0000256" key="4">
    <source>
        <dbReference type="ARBA" id="ARBA00022475"/>
    </source>
</evidence>
<accession>A0A4R9BF10</accession>
<dbReference type="InterPro" id="IPR003352">
    <property type="entry name" value="PTS_EIIC"/>
</dbReference>
<feature type="transmembrane region" description="Helical" evidence="14">
    <location>
        <begin position="456"/>
        <end position="478"/>
    </location>
</feature>
<feature type="transmembrane region" description="Helical" evidence="14">
    <location>
        <begin position="273"/>
        <end position="295"/>
    </location>
</feature>
<feature type="domain" description="PTS EIIA type-2" evidence="15">
    <location>
        <begin position="541"/>
        <end position="686"/>
    </location>
</feature>
<dbReference type="GO" id="GO:0022877">
    <property type="term" value="F:protein-N(PI)-phosphohistidine-fructose phosphotransferase system transporter activity"/>
    <property type="evidence" value="ECO:0007669"/>
    <property type="project" value="InterPro"/>
</dbReference>
<dbReference type="InterPro" id="IPR013014">
    <property type="entry name" value="PTS_EIIC_2"/>
</dbReference>
<protein>
    <submittedName>
        <fullName evidence="18">PTS fructose transporter subunit IIC</fullName>
    </submittedName>
</protein>
<dbReference type="Gene3D" id="3.40.50.2300">
    <property type="match status" value="1"/>
</dbReference>
<feature type="transmembrane region" description="Helical" evidence="14">
    <location>
        <begin position="417"/>
        <end position="436"/>
    </location>
</feature>
<dbReference type="InterPro" id="IPR006327">
    <property type="entry name" value="PTS_IIC_fruc"/>
</dbReference>
<evidence type="ECO:0000313" key="18">
    <source>
        <dbReference type="EMBL" id="TFD82511.1"/>
    </source>
</evidence>
<keyword evidence="3" id="KW-0813">Transport</keyword>
<dbReference type="PROSITE" id="PS51094">
    <property type="entry name" value="PTS_EIIA_TYPE_2"/>
    <property type="match status" value="1"/>
</dbReference>
<feature type="domain" description="PTS EIIB type-2" evidence="16">
    <location>
        <begin position="17"/>
        <end position="112"/>
    </location>
</feature>
<dbReference type="GO" id="GO:0009401">
    <property type="term" value="P:phosphoenolpyruvate-dependent sugar phosphotransferase system"/>
    <property type="evidence" value="ECO:0007669"/>
    <property type="project" value="UniProtKB-KW"/>
</dbReference>
<comment type="caution">
    <text evidence="18">The sequence shown here is derived from an EMBL/GenBank/DDBJ whole genome shotgun (WGS) entry which is preliminary data.</text>
</comment>
<dbReference type="AlphaFoldDB" id="A0A4R9BF10"/>
<dbReference type="InterPro" id="IPR013011">
    <property type="entry name" value="PTS_EIIB_2"/>
</dbReference>
<keyword evidence="7" id="KW-0808">Transferase</keyword>
<evidence type="ECO:0000256" key="7">
    <source>
        <dbReference type="ARBA" id="ARBA00022679"/>
    </source>
</evidence>
<feature type="transmembrane region" description="Helical" evidence="14">
    <location>
        <begin position="151"/>
        <end position="171"/>
    </location>
</feature>
<dbReference type="Proteomes" id="UP000298313">
    <property type="component" value="Unassembled WGS sequence"/>
</dbReference>
<feature type="transmembrane region" description="Helical" evidence="14">
    <location>
        <begin position="301"/>
        <end position="329"/>
    </location>
</feature>
<comment type="subcellular location">
    <subcellularLocation>
        <location evidence="1">Cell inner membrane</location>
        <topology evidence="1">Multi-pass membrane protein</topology>
    </subcellularLocation>
    <subcellularLocation>
        <location evidence="2">Cytoplasm</location>
    </subcellularLocation>
</comment>
<dbReference type="InterPro" id="IPR002178">
    <property type="entry name" value="PTS_EIIA_type-2_dom"/>
</dbReference>
<dbReference type="PANTHER" id="PTHR30505:SF0">
    <property type="entry name" value="FRUCTOSE-LIKE PTS SYSTEM EIIBC COMPONENT-RELATED"/>
    <property type="match status" value="1"/>
</dbReference>
<name>A0A4R9BF10_9MICO</name>
<keyword evidence="12 14" id="KW-0472">Membrane</keyword>
<evidence type="ECO:0000259" key="15">
    <source>
        <dbReference type="PROSITE" id="PS51094"/>
    </source>
</evidence>
<dbReference type="PANTHER" id="PTHR30505">
    <property type="entry name" value="FRUCTOSE-LIKE PERMEASE"/>
    <property type="match status" value="1"/>
</dbReference>
<organism evidence="18 19">
    <name type="scientific">Cryobacterium fucosi</name>
    <dbReference type="NCBI Taxonomy" id="1259157"/>
    <lineage>
        <taxon>Bacteria</taxon>
        <taxon>Bacillati</taxon>
        <taxon>Actinomycetota</taxon>
        <taxon>Actinomycetes</taxon>
        <taxon>Micrococcales</taxon>
        <taxon>Microbacteriaceae</taxon>
        <taxon>Cryobacterium</taxon>
    </lineage>
</organism>
<dbReference type="NCBIfam" id="TIGR00829">
    <property type="entry name" value="FRU"/>
    <property type="match status" value="1"/>
</dbReference>
<dbReference type="Pfam" id="PF02302">
    <property type="entry name" value="PTS_IIB"/>
    <property type="match status" value="1"/>
</dbReference>
<evidence type="ECO:0000256" key="5">
    <source>
        <dbReference type="ARBA" id="ARBA00022553"/>
    </source>
</evidence>
<evidence type="ECO:0000256" key="14">
    <source>
        <dbReference type="SAM" id="Phobius"/>
    </source>
</evidence>
<dbReference type="PROSITE" id="PS51099">
    <property type="entry name" value="PTS_EIIB_TYPE_2"/>
    <property type="match status" value="1"/>
</dbReference>
<dbReference type="CDD" id="cd00211">
    <property type="entry name" value="PTS_IIA_fru"/>
    <property type="match status" value="1"/>
</dbReference>
<keyword evidence="11 14" id="KW-1133">Transmembrane helix</keyword>
<feature type="transmembrane region" description="Helical" evidence="14">
    <location>
        <begin position="242"/>
        <end position="261"/>
    </location>
</feature>
<evidence type="ECO:0000256" key="1">
    <source>
        <dbReference type="ARBA" id="ARBA00004429"/>
    </source>
</evidence>
<keyword evidence="9 14" id="KW-0812">Transmembrane</keyword>